<feature type="chain" id="PRO_5017280116" description="Lipocalin-like domain-containing protein" evidence="1">
    <location>
        <begin position="22"/>
        <end position="181"/>
    </location>
</feature>
<name>A0A3B0C8H5_9FLAO</name>
<dbReference type="Proteomes" id="UP000276603">
    <property type="component" value="Unassembled WGS sequence"/>
</dbReference>
<accession>A0A3B0C8H5</accession>
<evidence type="ECO:0000313" key="3">
    <source>
        <dbReference type="Proteomes" id="UP000276603"/>
    </source>
</evidence>
<sequence>MKKVCLIGCLTVFLVMIGSCDNDPAPVVTTDPAELMGTWVRTFPNRVGGATSDSPVIERGETHIIITFKDNGEFVYNRTTLGIYAGTSPKDTSSIRIESGNYLADDGNIDVVLDRLIWWDSFYMDMEGFEEAPVIPNRLKYVTFKIIDGELNLVYFISTDAISEDQVIPGLNKFDYNYTRR</sequence>
<keyword evidence="1" id="KW-0732">Signal</keyword>
<organism evidence="2 3">
    <name type="scientific">Ulvibacterium marinum</name>
    <dbReference type="NCBI Taxonomy" id="2419782"/>
    <lineage>
        <taxon>Bacteria</taxon>
        <taxon>Pseudomonadati</taxon>
        <taxon>Bacteroidota</taxon>
        <taxon>Flavobacteriia</taxon>
        <taxon>Flavobacteriales</taxon>
        <taxon>Flavobacteriaceae</taxon>
        <taxon>Ulvibacterium</taxon>
    </lineage>
</organism>
<proteinExistence type="predicted"/>
<dbReference type="RefSeq" id="WP_120709505.1">
    <property type="nucleotide sequence ID" value="NZ_RBCJ01000001.1"/>
</dbReference>
<comment type="caution">
    <text evidence="2">The sequence shown here is derived from an EMBL/GenBank/DDBJ whole genome shotgun (WGS) entry which is preliminary data.</text>
</comment>
<protein>
    <recommendedName>
        <fullName evidence="4">Lipocalin-like domain-containing protein</fullName>
    </recommendedName>
</protein>
<keyword evidence="3" id="KW-1185">Reference proteome</keyword>
<dbReference type="EMBL" id="RBCJ01000001">
    <property type="protein sequence ID" value="RKN82315.1"/>
    <property type="molecule type" value="Genomic_DNA"/>
</dbReference>
<reference evidence="2 3" key="1">
    <citation type="submission" date="2018-10" db="EMBL/GenBank/DDBJ databases">
        <title>Ulvibacterium marinum gen. nov., sp. nov., a novel marine bacterium of the family Flavobacteriaceae, isolated from a culture of the green alga Ulva prolifera.</title>
        <authorList>
            <person name="Zhang Z."/>
        </authorList>
    </citation>
    <scope>NUCLEOTIDE SEQUENCE [LARGE SCALE GENOMIC DNA]</scope>
    <source>
        <strain evidence="2 3">CCMM003</strain>
    </source>
</reference>
<evidence type="ECO:0000313" key="2">
    <source>
        <dbReference type="EMBL" id="RKN82315.1"/>
    </source>
</evidence>
<evidence type="ECO:0000256" key="1">
    <source>
        <dbReference type="SAM" id="SignalP"/>
    </source>
</evidence>
<gene>
    <name evidence="2" type="ORF">D7Z94_00175</name>
</gene>
<dbReference type="PROSITE" id="PS51257">
    <property type="entry name" value="PROKAR_LIPOPROTEIN"/>
    <property type="match status" value="1"/>
</dbReference>
<dbReference type="AlphaFoldDB" id="A0A3B0C8H5"/>
<evidence type="ECO:0008006" key="4">
    <source>
        <dbReference type="Google" id="ProtNLM"/>
    </source>
</evidence>
<feature type="signal peptide" evidence="1">
    <location>
        <begin position="1"/>
        <end position="21"/>
    </location>
</feature>